<sequence length="123" mass="12697">MTDLPELAVYVLTSLVGVAAGIAFAGPAGAYRVFGYVSGLLTTVAVVAVAFSVADQAPWIGPVYALVSVLTTLLVSASVQGGEPGLLGEPYGRRIVLLAFHRRRLASLRASASDPVDEPVTAR</sequence>
<dbReference type="EMBL" id="CP119321">
    <property type="protein sequence ID" value="WEK13437.1"/>
    <property type="molecule type" value="Genomic_DNA"/>
</dbReference>
<feature type="transmembrane region" description="Helical" evidence="1">
    <location>
        <begin position="59"/>
        <end position="79"/>
    </location>
</feature>
<protein>
    <submittedName>
        <fullName evidence="2">Uncharacterized protein</fullName>
    </submittedName>
</protein>
<dbReference type="Proteomes" id="UP001213972">
    <property type="component" value="Chromosome"/>
</dbReference>
<name>A0AAJ5W0D7_9MICO</name>
<evidence type="ECO:0000313" key="2">
    <source>
        <dbReference type="EMBL" id="WEK13437.1"/>
    </source>
</evidence>
<proteinExistence type="predicted"/>
<feature type="transmembrane region" description="Helical" evidence="1">
    <location>
        <begin position="7"/>
        <end position="26"/>
    </location>
</feature>
<keyword evidence="1" id="KW-0472">Membrane</keyword>
<feature type="transmembrane region" description="Helical" evidence="1">
    <location>
        <begin position="33"/>
        <end position="53"/>
    </location>
</feature>
<evidence type="ECO:0000256" key="1">
    <source>
        <dbReference type="SAM" id="Phobius"/>
    </source>
</evidence>
<keyword evidence="1" id="KW-0812">Transmembrane</keyword>
<organism evidence="2 3">
    <name type="scientific">Candidatus Microbacterium phytovorans</name>
    <dbReference type="NCBI Taxonomy" id="3121374"/>
    <lineage>
        <taxon>Bacteria</taxon>
        <taxon>Bacillati</taxon>
        <taxon>Actinomycetota</taxon>
        <taxon>Actinomycetes</taxon>
        <taxon>Micrococcales</taxon>
        <taxon>Microbacteriaceae</taxon>
        <taxon>Microbacterium</taxon>
    </lineage>
</organism>
<accession>A0AAJ5W0D7</accession>
<evidence type="ECO:0000313" key="3">
    <source>
        <dbReference type="Proteomes" id="UP001213972"/>
    </source>
</evidence>
<dbReference type="AlphaFoldDB" id="A0AAJ5W0D7"/>
<keyword evidence="1" id="KW-1133">Transmembrane helix</keyword>
<gene>
    <name evidence="2" type="ORF">P0Y48_13405</name>
</gene>
<reference evidence="2" key="1">
    <citation type="submission" date="2023-03" db="EMBL/GenBank/DDBJ databases">
        <title>Andean soil-derived lignocellulolytic bacterial consortium as a source of novel taxa and putative plastic-active enzymes.</title>
        <authorList>
            <person name="Diaz-Garcia L."/>
            <person name="Chuvochina M."/>
            <person name="Feuerriegel G."/>
            <person name="Bunk B."/>
            <person name="Sproer C."/>
            <person name="Streit W.R."/>
            <person name="Rodriguez L.M."/>
            <person name="Overmann J."/>
            <person name="Jimenez D.J."/>
        </authorList>
    </citation>
    <scope>NUCLEOTIDE SEQUENCE</scope>
    <source>
        <strain evidence="2">MAG 4610</strain>
    </source>
</reference>